<feature type="transmembrane region" description="Helical" evidence="2">
    <location>
        <begin position="265"/>
        <end position="289"/>
    </location>
</feature>
<dbReference type="PANTHER" id="PTHR23028">
    <property type="entry name" value="ACETYLTRANSFERASE"/>
    <property type="match status" value="1"/>
</dbReference>
<evidence type="ECO:0000313" key="4">
    <source>
        <dbReference type="EMBL" id="MBP2351164.1"/>
    </source>
</evidence>
<keyword evidence="5" id="KW-1185">Reference proteome</keyword>
<evidence type="ECO:0000256" key="2">
    <source>
        <dbReference type="SAM" id="Phobius"/>
    </source>
</evidence>
<dbReference type="Proteomes" id="UP000755585">
    <property type="component" value="Unassembled WGS sequence"/>
</dbReference>
<feature type="transmembrane region" description="Helical" evidence="2">
    <location>
        <begin position="175"/>
        <end position="193"/>
    </location>
</feature>
<keyword evidence="2" id="KW-0812">Transmembrane</keyword>
<sequence>MLQRSPDPVNRPLSHRDYLALKRFPALDGLRAIAALLVVFFHNNGPDWLQGWIGVQIFFVISGFLITTLMLREEDRNGRISFRDFFVRRVFRILPMYFVILGVTLVIQLRHGTVATTAPGSELPKYLLFLNEFGHGGLYGQSWTLGVEQKFYLLWPLLAFAPGIAARAGRSSLRIGLSLGLMAISLAAVPFTLADDPKGWPAHYFSILIGCLLAILLHHPTTYALLRPLTRPWVASVAAGTFLGVHLGVRHFVAEIDRHHLAGDVAGVIAITPLYAAVTAVILLPALIANAVPQRLLSSRVMVFLGERSYSIYLIQNLASDLVIALCPSLRTSPLLVLVVIPATVALSHFTCQWVERPMIRFGQSKLKGSSGSFRPASAGRLDTSRHG</sequence>
<gene>
    <name evidence="4" type="ORF">JOF29_002247</name>
</gene>
<evidence type="ECO:0000256" key="1">
    <source>
        <dbReference type="SAM" id="MobiDB-lite"/>
    </source>
</evidence>
<dbReference type="InterPro" id="IPR050879">
    <property type="entry name" value="Acyltransferase_3"/>
</dbReference>
<feature type="domain" description="Acyltransferase 3" evidence="3">
    <location>
        <begin position="25"/>
        <end position="348"/>
    </location>
</feature>
<feature type="transmembrane region" description="Helical" evidence="2">
    <location>
        <begin position="48"/>
        <end position="69"/>
    </location>
</feature>
<reference evidence="4 5" key="1">
    <citation type="submission" date="2021-03" db="EMBL/GenBank/DDBJ databases">
        <title>Sequencing the genomes of 1000 actinobacteria strains.</title>
        <authorList>
            <person name="Klenk H.-P."/>
        </authorList>
    </citation>
    <scope>NUCLEOTIDE SEQUENCE [LARGE SCALE GENOMIC DNA]</scope>
    <source>
        <strain evidence="4 5">DSM 18824</strain>
    </source>
</reference>
<organism evidence="4 5">
    <name type="scientific">Kribbella aluminosa</name>
    <dbReference type="NCBI Taxonomy" id="416017"/>
    <lineage>
        <taxon>Bacteria</taxon>
        <taxon>Bacillati</taxon>
        <taxon>Actinomycetota</taxon>
        <taxon>Actinomycetes</taxon>
        <taxon>Propionibacteriales</taxon>
        <taxon>Kribbellaceae</taxon>
        <taxon>Kribbella</taxon>
    </lineage>
</organism>
<feature type="transmembrane region" description="Helical" evidence="2">
    <location>
        <begin position="90"/>
        <end position="109"/>
    </location>
</feature>
<evidence type="ECO:0000313" key="5">
    <source>
        <dbReference type="Proteomes" id="UP000755585"/>
    </source>
</evidence>
<comment type="caution">
    <text evidence="4">The sequence shown here is derived from an EMBL/GenBank/DDBJ whole genome shotgun (WGS) entry which is preliminary data.</text>
</comment>
<name>A0ABS4UHQ8_9ACTN</name>
<dbReference type="EMBL" id="JAGINT010000001">
    <property type="protein sequence ID" value="MBP2351164.1"/>
    <property type="molecule type" value="Genomic_DNA"/>
</dbReference>
<keyword evidence="2" id="KW-0472">Membrane</keyword>
<dbReference type="Pfam" id="PF01757">
    <property type="entry name" value="Acyl_transf_3"/>
    <property type="match status" value="1"/>
</dbReference>
<protein>
    <submittedName>
        <fullName evidence="4">Peptidoglycan/LPS O-acetylase OafA/YrhL</fullName>
    </submittedName>
</protein>
<proteinExistence type="predicted"/>
<dbReference type="PANTHER" id="PTHR23028:SF53">
    <property type="entry name" value="ACYL_TRANSF_3 DOMAIN-CONTAINING PROTEIN"/>
    <property type="match status" value="1"/>
</dbReference>
<feature type="transmembrane region" description="Helical" evidence="2">
    <location>
        <begin position="233"/>
        <end position="253"/>
    </location>
</feature>
<evidence type="ECO:0000259" key="3">
    <source>
        <dbReference type="Pfam" id="PF01757"/>
    </source>
</evidence>
<feature type="transmembrane region" description="Helical" evidence="2">
    <location>
        <begin position="205"/>
        <end position="226"/>
    </location>
</feature>
<feature type="transmembrane region" description="Helical" evidence="2">
    <location>
        <begin position="151"/>
        <end position="168"/>
    </location>
</feature>
<dbReference type="RefSeq" id="WP_209694109.1">
    <property type="nucleotide sequence ID" value="NZ_BAAAVU010000026.1"/>
</dbReference>
<dbReference type="InterPro" id="IPR002656">
    <property type="entry name" value="Acyl_transf_3_dom"/>
</dbReference>
<feature type="region of interest" description="Disordered" evidence="1">
    <location>
        <begin position="367"/>
        <end position="388"/>
    </location>
</feature>
<accession>A0ABS4UHQ8</accession>
<keyword evidence="2" id="KW-1133">Transmembrane helix</keyword>